<dbReference type="AlphaFoldDB" id="A0A8X7QSX9"/>
<gene>
    <name evidence="2" type="ORF">Bca52824_058695</name>
</gene>
<evidence type="ECO:0000313" key="3">
    <source>
        <dbReference type="Proteomes" id="UP000886595"/>
    </source>
</evidence>
<dbReference type="EMBL" id="JAAMPC010000012">
    <property type="protein sequence ID" value="KAG2276140.1"/>
    <property type="molecule type" value="Genomic_DNA"/>
</dbReference>
<dbReference type="OrthoDB" id="10522930at2759"/>
<proteinExistence type="predicted"/>
<accession>A0A8X7QSX9</accession>
<sequence length="252" mass="29222">MSSSRNVLKRCDVETLRPQPKPSANPPETTSTHSEDATEPMEVDKAPMRRTLRKRKEKNILKDLQPELLRTENFFDEDYEEERATGYKGFKTEELSTTKNARYRFTLYEACGRGTRFYCPFTRANRPSIDTRVPPSIDIRSQPPSTDLDGYAKSVDGHALQRNIPEHQQRVANEFYNTDGEVDDHFKPKAEIDQMVEEIYKTLGAAEERLDKISDDIYFPWDMAISSLTSQTEAMQKEIVEIQRYIARRLEA</sequence>
<comment type="caution">
    <text evidence="2">The sequence shown here is derived from an EMBL/GenBank/DDBJ whole genome shotgun (WGS) entry which is preliminary data.</text>
</comment>
<evidence type="ECO:0000313" key="2">
    <source>
        <dbReference type="EMBL" id="KAG2276140.1"/>
    </source>
</evidence>
<name>A0A8X7QSX9_BRACI</name>
<feature type="compositionally biased region" description="Basic residues" evidence="1">
    <location>
        <begin position="48"/>
        <end position="57"/>
    </location>
</feature>
<reference evidence="2 3" key="1">
    <citation type="submission" date="2020-02" db="EMBL/GenBank/DDBJ databases">
        <authorList>
            <person name="Ma Q."/>
            <person name="Huang Y."/>
            <person name="Song X."/>
            <person name="Pei D."/>
        </authorList>
    </citation>
    <scope>NUCLEOTIDE SEQUENCE [LARGE SCALE GENOMIC DNA]</scope>
    <source>
        <strain evidence="2">Sxm20200214</strain>
        <tissue evidence="2">Leaf</tissue>
    </source>
</reference>
<feature type="region of interest" description="Disordered" evidence="1">
    <location>
        <begin position="1"/>
        <end position="58"/>
    </location>
</feature>
<dbReference type="Proteomes" id="UP000886595">
    <property type="component" value="Unassembled WGS sequence"/>
</dbReference>
<protein>
    <submittedName>
        <fullName evidence="2">Uncharacterized protein</fullName>
    </submittedName>
</protein>
<evidence type="ECO:0000256" key="1">
    <source>
        <dbReference type="SAM" id="MobiDB-lite"/>
    </source>
</evidence>
<keyword evidence="3" id="KW-1185">Reference proteome</keyword>
<organism evidence="2 3">
    <name type="scientific">Brassica carinata</name>
    <name type="common">Ethiopian mustard</name>
    <name type="synonym">Abyssinian cabbage</name>
    <dbReference type="NCBI Taxonomy" id="52824"/>
    <lineage>
        <taxon>Eukaryota</taxon>
        <taxon>Viridiplantae</taxon>
        <taxon>Streptophyta</taxon>
        <taxon>Embryophyta</taxon>
        <taxon>Tracheophyta</taxon>
        <taxon>Spermatophyta</taxon>
        <taxon>Magnoliopsida</taxon>
        <taxon>eudicotyledons</taxon>
        <taxon>Gunneridae</taxon>
        <taxon>Pentapetalae</taxon>
        <taxon>rosids</taxon>
        <taxon>malvids</taxon>
        <taxon>Brassicales</taxon>
        <taxon>Brassicaceae</taxon>
        <taxon>Brassiceae</taxon>
        <taxon>Brassica</taxon>
    </lineage>
</organism>